<dbReference type="Gene3D" id="3.30.40.10">
    <property type="entry name" value="Zinc/RING finger domain, C3HC4 (zinc finger)"/>
    <property type="match status" value="1"/>
</dbReference>
<feature type="region of interest" description="Disordered" evidence="2">
    <location>
        <begin position="226"/>
        <end position="267"/>
    </location>
</feature>
<dbReference type="SUPFAM" id="SSF57850">
    <property type="entry name" value="RING/U-box"/>
    <property type="match status" value="1"/>
</dbReference>
<protein>
    <recommendedName>
        <fullName evidence="3">RING-type domain-containing protein</fullName>
    </recommendedName>
</protein>
<comment type="caution">
    <text evidence="4">The sequence shown here is derived from an EMBL/GenBank/DDBJ whole genome shotgun (WGS) entry which is preliminary data.</text>
</comment>
<dbReference type="InterPro" id="IPR001841">
    <property type="entry name" value="Znf_RING"/>
</dbReference>
<evidence type="ECO:0000256" key="1">
    <source>
        <dbReference type="PROSITE-ProRule" id="PRU00175"/>
    </source>
</evidence>
<dbReference type="AlphaFoldDB" id="A0AAD1UFD4"/>
<reference evidence="4" key="1">
    <citation type="submission" date="2023-07" db="EMBL/GenBank/DDBJ databases">
        <authorList>
            <consortium name="AG Swart"/>
            <person name="Singh M."/>
            <person name="Singh A."/>
            <person name="Seah K."/>
            <person name="Emmerich C."/>
        </authorList>
    </citation>
    <scope>NUCLEOTIDE SEQUENCE</scope>
    <source>
        <strain evidence="4">DP1</strain>
    </source>
</reference>
<keyword evidence="1" id="KW-0479">Metal-binding</keyword>
<evidence type="ECO:0000313" key="5">
    <source>
        <dbReference type="Proteomes" id="UP001295684"/>
    </source>
</evidence>
<evidence type="ECO:0000259" key="3">
    <source>
        <dbReference type="PROSITE" id="PS50089"/>
    </source>
</evidence>
<keyword evidence="1" id="KW-0863">Zinc-finger</keyword>
<dbReference type="CDD" id="cd16448">
    <property type="entry name" value="RING-H2"/>
    <property type="match status" value="1"/>
</dbReference>
<dbReference type="PROSITE" id="PS50089">
    <property type="entry name" value="ZF_RING_2"/>
    <property type="match status" value="1"/>
</dbReference>
<evidence type="ECO:0000313" key="4">
    <source>
        <dbReference type="EMBL" id="CAI2367727.1"/>
    </source>
</evidence>
<sequence>MDKISVNDLSKVIEYAHCYVKDCGTLSSLVCGILLGKNITQPDKAIEKVLEMNQLSVNIGLTPEKEIIMHSTQTLKNCTQENEHMKMLLSTKLESQVQLGNNNHKNSGTIFEQAQRDNSRKMKRFQKEKDKELGYPWHKNIKVETSNPNMSYAPMHTMYPDYTRPIDNTHCSSRAGTVDPNLNGSLIDSDSGGYVDGKMNVSKQNATINFKNMKFGISSNSQVYNKTPLDYPPTSSSEEGQNEESSYKCQVSNRSQKRQNSKRRARIGTYKSRCSICQKHLTKSPSVKNSDCHHWYHNECLQEYIKGKIEQYSFPFRCPIRACTRKLGRTNVGKVIQNPTDLEKFDILNLLNRVEKGKKVFLWCKICDYLFTLPRYDVYKCLKCYQMSLKVKSMLEDTVKKFKKPNLKEDPLFTKMYNKCKQEMQRCFKCYYWIQDIPGCENFKCRCKDEDKTDSKEPSTRDS</sequence>
<feature type="compositionally biased region" description="Basic residues" evidence="2">
    <location>
        <begin position="255"/>
        <end position="266"/>
    </location>
</feature>
<feature type="domain" description="RING-type" evidence="3">
    <location>
        <begin position="274"/>
        <end position="320"/>
    </location>
</feature>
<organism evidence="4 5">
    <name type="scientific">Euplotes crassus</name>
    <dbReference type="NCBI Taxonomy" id="5936"/>
    <lineage>
        <taxon>Eukaryota</taxon>
        <taxon>Sar</taxon>
        <taxon>Alveolata</taxon>
        <taxon>Ciliophora</taxon>
        <taxon>Intramacronucleata</taxon>
        <taxon>Spirotrichea</taxon>
        <taxon>Hypotrichia</taxon>
        <taxon>Euplotida</taxon>
        <taxon>Euplotidae</taxon>
        <taxon>Moneuplotes</taxon>
    </lineage>
</organism>
<dbReference type="InterPro" id="IPR013083">
    <property type="entry name" value="Znf_RING/FYVE/PHD"/>
</dbReference>
<name>A0AAD1UFD4_EUPCR</name>
<evidence type="ECO:0000256" key="2">
    <source>
        <dbReference type="SAM" id="MobiDB-lite"/>
    </source>
</evidence>
<dbReference type="Proteomes" id="UP001295684">
    <property type="component" value="Unassembled WGS sequence"/>
</dbReference>
<gene>
    <name evidence="4" type="ORF">ECRASSUSDP1_LOCUS9015</name>
</gene>
<accession>A0AAD1UFD4</accession>
<keyword evidence="5" id="KW-1185">Reference proteome</keyword>
<dbReference type="GO" id="GO:0008270">
    <property type="term" value="F:zinc ion binding"/>
    <property type="evidence" value="ECO:0007669"/>
    <property type="project" value="UniProtKB-KW"/>
</dbReference>
<proteinExistence type="predicted"/>
<keyword evidence="1" id="KW-0862">Zinc</keyword>
<dbReference type="EMBL" id="CAMPGE010008843">
    <property type="protein sequence ID" value="CAI2367727.1"/>
    <property type="molecule type" value="Genomic_DNA"/>
</dbReference>